<evidence type="ECO:0000313" key="2">
    <source>
        <dbReference type="Proteomes" id="UP000807769"/>
    </source>
</evidence>
<sequence length="102" mass="11429">MLVVKKKLALDHLIVQKMDNNYDNTGKGLQLIIMFEAKAMFEEGDESSKNISCAYIIAIIGYIDNDVEKLIEKTEVKGDQQAVTKEAGLSFVFSKVWAADKK</sequence>
<dbReference type="RefSeq" id="XP_041187707.1">
    <property type="nucleotide sequence ID" value="XM_041333465.1"/>
</dbReference>
<protein>
    <submittedName>
        <fullName evidence="1">Uncharacterized protein</fullName>
    </submittedName>
</protein>
<evidence type="ECO:0000313" key="1">
    <source>
        <dbReference type="EMBL" id="KAG1806198.1"/>
    </source>
</evidence>
<dbReference type="GeneID" id="64627482"/>
<name>A0A9P7J722_9AGAM</name>
<keyword evidence="2" id="KW-1185">Reference proteome</keyword>
<accession>A0A9P7J722</accession>
<organism evidence="1 2">
    <name type="scientific">Suillus subaureus</name>
    <dbReference type="NCBI Taxonomy" id="48587"/>
    <lineage>
        <taxon>Eukaryota</taxon>
        <taxon>Fungi</taxon>
        <taxon>Dikarya</taxon>
        <taxon>Basidiomycota</taxon>
        <taxon>Agaricomycotina</taxon>
        <taxon>Agaricomycetes</taxon>
        <taxon>Agaricomycetidae</taxon>
        <taxon>Boletales</taxon>
        <taxon>Suillineae</taxon>
        <taxon>Suillaceae</taxon>
        <taxon>Suillus</taxon>
    </lineage>
</organism>
<proteinExistence type="predicted"/>
<dbReference type="EMBL" id="JABBWG010000047">
    <property type="protein sequence ID" value="KAG1806198.1"/>
    <property type="molecule type" value="Genomic_DNA"/>
</dbReference>
<dbReference type="Proteomes" id="UP000807769">
    <property type="component" value="Unassembled WGS sequence"/>
</dbReference>
<dbReference type="AlphaFoldDB" id="A0A9P7J722"/>
<comment type="caution">
    <text evidence="1">The sequence shown here is derived from an EMBL/GenBank/DDBJ whole genome shotgun (WGS) entry which is preliminary data.</text>
</comment>
<reference evidence="1" key="1">
    <citation type="journal article" date="2020" name="New Phytol.">
        <title>Comparative genomics reveals dynamic genome evolution in host specialist ectomycorrhizal fungi.</title>
        <authorList>
            <person name="Lofgren L.A."/>
            <person name="Nguyen N.H."/>
            <person name="Vilgalys R."/>
            <person name="Ruytinx J."/>
            <person name="Liao H.L."/>
            <person name="Branco S."/>
            <person name="Kuo A."/>
            <person name="LaButti K."/>
            <person name="Lipzen A."/>
            <person name="Andreopoulos W."/>
            <person name="Pangilinan J."/>
            <person name="Riley R."/>
            <person name="Hundley H."/>
            <person name="Na H."/>
            <person name="Barry K."/>
            <person name="Grigoriev I.V."/>
            <person name="Stajich J.E."/>
            <person name="Kennedy P.G."/>
        </authorList>
    </citation>
    <scope>NUCLEOTIDE SEQUENCE</scope>
    <source>
        <strain evidence="1">MN1</strain>
    </source>
</reference>
<gene>
    <name evidence="1" type="ORF">BJ212DRAFT_1303714</name>
</gene>
<dbReference type="OrthoDB" id="5857104at2759"/>